<dbReference type="InterPro" id="IPR004134">
    <property type="entry name" value="Peptidase_C1B"/>
</dbReference>
<evidence type="ECO:0000256" key="2">
    <source>
        <dbReference type="ARBA" id="ARBA00022801"/>
    </source>
</evidence>
<dbReference type="EC" id="3.4.22.40" evidence="4"/>
<comment type="subcellular location">
    <subcellularLocation>
        <location evidence="4">Cytoplasm</location>
    </subcellularLocation>
</comment>
<dbReference type="Proteomes" id="UP001159405">
    <property type="component" value="Unassembled WGS sequence"/>
</dbReference>
<dbReference type="Gene3D" id="3.90.70.10">
    <property type="entry name" value="Cysteine proteinases"/>
    <property type="match status" value="1"/>
</dbReference>
<comment type="caution">
    <text evidence="5">The sequence shown here is derived from an EMBL/GenBank/DDBJ whole genome shotgun (WGS) entry which is preliminary data.</text>
</comment>
<sequence>MADAGVGTDLLAEMQNAFLNNEKFLMAQNVVTQYDPLEVCLDRNVAETVNHVYKHKVKEVKPITNQRASGRCWIFAFLNAIRQKFVQHFNLEDFEFSQQYLYFWDRIERSYFFINVYEELARKGEKPDGRLMMFLLSNPLNDGGQWDMLINLVEKYGLIPKEVWPEAFTAGRSMRLRKIMNYKLREYAVTLKGLVDKNCSDEEMKAAKVKMMTEVYRITSICLGTPPKTFDWEYSDKSKAYCKLSGVTPLQFYNVHVKPIYNPLDKVCLVNDPRNPYNRLLTVEYLSNMMNGRLVLYNNQSVDVLKKLAAASLRDHEAVWFGCDVGKHFERKLGALHLDVHNYELAFGISMVTLDKAQRLLYGDSLMTHAMVFTGLSWEGDEPAGDTEDPKPAADENLPELKTTKWRVENSWGEEKDKPGYLMMTDSWFSEYVYEVVVDKKYVPADIMAVLKQDPVVLSAWDPMGSLACIVCGKDEHLAHL</sequence>
<dbReference type="InterPro" id="IPR038765">
    <property type="entry name" value="Papain-like_cys_pep_sf"/>
</dbReference>
<dbReference type="EMBL" id="CALNXK010000034">
    <property type="protein sequence ID" value="CAH3120138.1"/>
    <property type="molecule type" value="Genomic_DNA"/>
</dbReference>
<comment type="similarity">
    <text evidence="4">Belongs to the peptidase C1 family.</text>
</comment>
<keyword evidence="3 4" id="KW-0788">Thiol protease</keyword>
<dbReference type="CDD" id="cd00585">
    <property type="entry name" value="Peptidase_C1B"/>
    <property type="match status" value="1"/>
</dbReference>
<dbReference type="PANTHER" id="PTHR10363:SF2">
    <property type="entry name" value="BLEOMYCIN HYDROLASE"/>
    <property type="match status" value="1"/>
</dbReference>
<dbReference type="SUPFAM" id="SSF54001">
    <property type="entry name" value="Cysteine proteinases"/>
    <property type="match status" value="1"/>
</dbReference>
<keyword evidence="4" id="KW-0963">Cytoplasm</keyword>
<evidence type="ECO:0000256" key="4">
    <source>
        <dbReference type="PIRNR" id="PIRNR005700"/>
    </source>
</evidence>
<protein>
    <recommendedName>
        <fullName evidence="4">Bleomycin hydrolase</fullName>
        <ecNumber evidence="4">3.4.22.40</ecNumber>
    </recommendedName>
</protein>
<evidence type="ECO:0000313" key="5">
    <source>
        <dbReference type="EMBL" id="CAH3120138.1"/>
    </source>
</evidence>
<gene>
    <name evidence="5" type="ORF">PLOB_00027761</name>
</gene>
<evidence type="ECO:0000313" key="6">
    <source>
        <dbReference type="Proteomes" id="UP001159405"/>
    </source>
</evidence>
<accession>A0ABN8NS19</accession>
<proteinExistence type="inferred from homology"/>
<dbReference type="PANTHER" id="PTHR10363">
    <property type="entry name" value="BLEOMYCIN HYDROLASE"/>
    <property type="match status" value="1"/>
</dbReference>
<dbReference type="Pfam" id="PF03051">
    <property type="entry name" value="Peptidase_C1_2"/>
    <property type="match status" value="1"/>
</dbReference>
<evidence type="ECO:0000256" key="3">
    <source>
        <dbReference type="ARBA" id="ARBA00022807"/>
    </source>
</evidence>
<name>A0ABN8NS19_9CNID</name>
<organism evidence="5 6">
    <name type="scientific">Porites lobata</name>
    <dbReference type="NCBI Taxonomy" id="104759"/>
    <lineage>
        <taxon>Eukaryota</taxon>
        <taxon>Metazoa</taxon>
        <taxon>Cnidaria</taxon>
        <taxon>Anthozoa</taxon>
        <taxon>Hexacorallia</taxon>
        <taxon>Scleractinia</taxon>
        <taxon>Fungiina</taxon>
        <taxon>Poritidae</taxon>
        <taxon>Porites</taxon>
    </lineage>
</organism>
<evidence type="ECO:0000256" key="1">
    <source>
        <dbReference type="ARBA" id="ARBA00022670"/>
    </source>
</evidence>
<keyword evidence="6" id="KW-1185">Reference proteome</keyword>
<keyword evidence="1 4" id="KW-0645">Protease</keyword>
<reference evidence="5 6" key="1">
    <citation type="submission" date="2022-05" db="EMBL/GenBank/DDBJ databases">
        <authorList>
            <consortium name="Genoscope - CEA"/>
            <person name="William W."/>
        </authorList>
    </citation>
    <scope>NUCLEOTIDE SEQUENCE [LARGE SCALE GENOMIC DNA]</scope>
</reference>
<comment type="catalytic activity">
    <reaction evidence="4">
        <text>Inactivates bleomycin B2 (a cytotoxic glycometallopeptide) by hydrolysis of a carboxyamide bond of beta-aminoalanine, but also shows general aminopeptidase activity. The specificity varies somewhat with source, but amino acid arylamides of Met, Leu and Ala are preferred.</text>
        <dbReference type="EC" id="3.4.22.40"/>
    </reaction>
</comment>
<keyword evidence="2 4" id="KW-0378">Hydrolase</keyword>
<dbReference type="PIRSF" id="PIRSF005700">
    <property type="entry name" value="PepC"/>
    <property type="match status" value="1"/>
</dbReference>